<evidence type="ECO:0000313" key="2">
    <source>
        <dbReference type="EMBL" id="KAL1884374.1"/>
    </source>
</evidence>
<name>A0ABR3YA77_9PEZI</name>
<feature type="compositionally biased region" description="Polar residues" evidence="1">
    <location>
        <begin position="642"/>
        <end position="669"/>
    </location>
</feature>
<feature type="compositionally biased region" description="Polar residues" evidence="1">
    <location>
        <begin position="765"/>
        <end position="775"/>
    </location>
</feature>
<feature type="region of interest" description="Disordered" evidence="1">
    <location>
        <begin position="413"/>
        <end position="441"/>
    </location>
</feature>
<feature type="compositionally biased region" description="Basic and acidic residues" evidence="1">
    <location>
        <begin position="1028"/>
        <end position="1041"/>
    </location>
</feature>
<organism evidence="2 3">
    <name type="scientific">Phialemonium thermophilum</name>
    <dbReference type="NCBI Taxonomy" id="223376"/>
    <lineage>
        <taxon>Eukaryota</taxon>
        <taxon>Fungi</taxon>
        <taxon>Dikarya</taxon>
        <taxon>Ascomycota</taxon>
        <taxon>Pezizomycotina</taxon>
        <taxon>Sordariomycetes</taxon>
        <taxon>Sordariomycetidae</taxon>
        <taxon>Cephalothecales</taxon>
        <taxon>Cephalothecaceae</taxon>
        <taxon>Phialemonium</taxon>
    </lineage>
</organism>
<feature type="region of interest" description="Disordered" evidence="1">
    <location>
        <begin position="494"/>
        <end position="717"/>
    </location>
</feature>
<dbReference type="EMBL" id="JAZHXJ010000001">
    <property type="protein sequence ID" value="KAL1884374.1"/>
    <property type="molecule type" value="Genomic_DNA"/>
</dbReference>
<feature type="compositionally biased region" description="Polar residues" evidence="1">
    <location>
        <begin position="279"/>
        <end position="304"/>
    </location>
</feature>
<comment type="caution">
    <text evidence="2">The sequence shown here is derived from an EMBL/GenBank/DDBJ whole genome shotgun (WGS) entry which is preliminary data.</text>
</comment>
<evidence type="ECO:0000256" key="1">
    <source>
        <dbReference type="SAM" id="MobiDB-lite"/>
    </source>
</evidence>
<reference evidence="2 3" key="1">
    <citation type="journal article" date="2024" name="Commun. Biol.">
        <title>Comparative genomic analysis of thermophilic fungi reveals convergent evolutionary adaptations and gene losses.</title>
        <authorList>
            <person name="Steindorff A.S."/>
            <person name="Aguilar-Pontes M.V."/>
            <person name="Robinson A.J."/>
            <person name="Andreopoulos B."/>
            <person name="LaButti K."/>
            <person name="Kuo A."/>
            <person name="Mondo S."/>
            <person name="Riley R."/>
            <person name="Otillar R."/>
            <person name="Haridas S."/>
            <person name="Lipzen A."/>
            <person name="Grimwood J."/>
            <person name="Schmutz J."/>
            <person name="Clum A."/>
            <person name="Reid I.D."/>
            <person name="Moisan M.C."/>
            <person name="Butler G."/>
            <person name="Nguyen T.T.M."/>
            <person name="Dewar K."/>
            <person name="Conant G."/>
            <person name="Drula E."/>
            <person name="Henrissat B."/>
            <person name="Hansel C."/>
            <person name="Singer S."/>
            <person name="Hutchinson M.I."/>
            <person name="de Vries R.P."/>
            <person name="Natvig D.O."/>
            <person name="Powell A.J."/>
            <person name="Tsang A."/>
            <person name="Grigoriev I.V."/>
        </authorList>
    </citation>
    <scope>NUCLEOTIDE SEQUENCE [LARGE SCALE GENOMIC DNA]</scope>
    <source>
        <strain evidence="2 3">ATCC 24622</strain>
    </source>
</reference>
<feature type="region of interest" description="Disordered" evidence="1">
    <location>
        <begin position="765"/>
        <end position="883"/>
    </location>
</feature>
<feature type="compositionally biased region" description="Polar residues" evidence="1">
    <location>
        <begin position="355"/>
        <end position="370"/>
    </location>
</feature>
<feature type="compositionally biased region" description="Polar residues" evidence="1">
    <location>
        <begin position="211"/>
        <end position="220"/>
    </location>
</feature>
<feature type="compositionally biased region" description="Polar residues" evidence="1">
    <location>
        <begin position="859"/>
        <end position="868"/>
    </location>
</feature>
<feature type="region of interest" description="Disordered" evidence="1">
    <location>
        <begin position="274"/>
        <end position="310"/>
    </location>
</feature>
<feature type="compositionally biased region" description="Low complexity" evidence="1">
    <location>
        <begin position="670"/>
        <end position="681"/>
    </location>
</feature>
<feature type="compositionally biased region" description="Polar residues" evidence="1">
    <location>
        <begin position="1"/>
        <end position="24"/>
    </location>
</feature>
<feature type="compositionally biased region" description="Polar residues" evidence="1">
    <location>
        <begin position="32"/>
        <end position="44"/>
    </location>
</feature>
<gene>
    <name evidence="2" type="ORF">VTK73DRAFT_68</name>
</gene>
<feature type="compositionally biased region" description="Polar residues" evidence="1">
    <location>
        <begin position="516"/>
        <end position="533"/>
    </location>
</feature>
<accession>A0ABR3YA77</accession>
<feature type="region of interest" description="Disordered" evidence="1">
    <location>
        <begin position="77"/>
        <end position="232"/>
    </location>
</feature>
<feature type="region of interest" description="Disordered" evidence="1">
    <location>
        <begin position="1"/>
        <end position="56"/>
    </location>
</feature>
<feature type="region of interest" description="Disordered" evidence="1">
    <location>
        <begin position="896"/>
        <end position="939"/>
    </location>
</feature>
<sequence length="1339" mass="145501">MSASMFDMTSSPDPLNASLENSLPASARRVTRSQASQRFFSLESSPRKQKFMLDVGNETSPQKLLVTVEAEGDKTEQHINRRLFQSPIPKRVARRKERTTTTTVPLRGLSDHEDGSISVGSTPRRRGRLPQAGTPAPIQRRRPPTPRQGTPKQSRRTKAQKYGVFLSMGAEDMQTTPRSSARTRTTKRKTPTPANQEDVSLPRKRGRPKKSVSTNLTPQNPHEPLSGSAHTGIDTSIENIGETISVASSSMPIDSSDDETGDDDIWMAVMADPNKNSHHQPSAGNVAPSNLSLKGNSLPQSSVVGSEADVSENGVDLAIAVSSSEAGTVEEESHGETGKDTVIPDEEFTMISVGSLPSRQPNSSMVSAQQEEIGEETSRIINQTLESLRQTRSAQVDEVNGSSADQALREHFSASSSLDYGPRSRQQLLGSGSPPKNKSLPLGRQVALKSVQAGTRAVTAHLPNRMDLSGGVAGDQSAYEDSFSEIPYDVLEGATPKPVRRQPNVAPSHAVASDGEGQSATAHFSHRSASSKLLTPDETPSPEVDHQGPATDGNQSARRSPGPDEMRSSPPVFDTSAQESPKHISSHSRQDSSETPVAQKLLPELPGPRPDVGAGSQENATIQSGRRLSLSPIVRAGRALQLVTSDPPSPPRQNTALGSPFKRTSTRNTSPSDMPPSRSMPGIAPRPEEPSSPARQPSSEPRSENLPPLAPVRNLDLHGAHCSHQIINFPAKERPFSPLGKDESQLAEVEDGNIHVLDAETRQLGRNNSLTSSTRAEALNDDDMSWQADGSPARTTRTEMGGLEHSTVRGQRGSTEPPDICLDNMWDEHRSPAQATEASDGDGDLWAVEAQRPTPKVTRPSSPKQQAENPPRRSKLPSPWKKNSKRLLYSDELHKLSKASNLVSDDEMEEYSMLSLTSGNDDSRSSLPEPNQGIPKRVDFSSFFSSPATVPDVEFPVEDLTGAVAGRSEMSQTRSQLASFSGAIAKPSTDKTDVGQSPSVPQKAFHVGSQPRVDIFSPVKQPAMEQSKATEKERAADGGGEERMLSNVLQKMNFVPRLLPLSASLFFNPVQDARDDASSPAQEQTDPIVEAETQLQELSSSLESSFIRPQLRSLPDKTMSPSKSCLRSPLKPKTPGRVVEFANNVLSPLEQEHARVERRAVLHAGRQETDPQQQSSPAPVFLNFPDLDKENMSEFSKSSQLNTTASVLGSRPLQPRVTGQSLGSVLPSKRLSQTQWTKDHWKRLDQLLQQRRRGGTLQFQLLHTHSATATYKLRSAALLGKRVAAQGETMTLERWHLDVIDAFKAEVGGWEDGVLAKRLFALMVGEERRRKGLVPARRG</sequence>
<feature type="compositionally biased region" description="Polar residues" evidence="1">
    <location>
        <begin position="914"/>
        <end position="929"/>
    </location>
</feature>
<feature type="region of interest" description="Disordered" evidence="1">
    <location>
        <begin position="354"/>
        <end position="375"/>
    </location>
</feature>
<feature type="region of interest" description="Disordered" evidence="1">
    <location>
        <begin position="1020"/>
        <end position="1041"/>
    </location>
</feature>
<feature type="compositionally biased region" description="Polar residues" evidence="1">
    <location>
        <begin position="616"/>
        <end position="626"/>
    </location>
</feature>
<feature type="compositionally biased region" description="Polar residues" evidence="1">
    <location>
        <begin position="413"/>
        <end position="436"/>
    </location>
</feature>
<dbReference type="Proteomes" id="UP001586593">
    <property type="component" value="Unassembled WGS sequence"/>
</dbReference>
<feature type="region of interest" description="Disordered" evidence="1">
    <location>
        <begin position="983"/>
        <end position="1006"/>
    </location>
</feature>
<protein>
    <submittedName>
        <fullName evidence="2">Uncharacterized protein</fullName>
    </submittedName>
</protein>
<proteinExistence type="predicted"/>
<evidence type="ECO:0000313" key="3">
    <source>
        <dbReference type="Proteomes" id="UP001586593"/>
    </source>
</evidence>
<keyword evidence="3" id="KW-1185">Reference proteome</keyword>